<evidence type="ECO:0000313" key="2">
    <source>
        <dbReference type="Proteomes" id="UP000438429"/>
    </source>
</evidence>
<organism evidence="1 2">
    <name type="scientific">Scophthalmus maximus</name>
    <name type="common">Turbot</name>
    <name type="synonym">Psetta maxima</name>
    <dbReference type="NCBI Taxonomy" id="52904"/>
    <lineage>
        <taxon>Eukaryota</taxon>
        <taxon>Metazoa</taxon>
        <taxon>Chordata</taxon>
        <taxon>Craniata</taxon>
        <taxon>Vertebrata</taxon>
        <taxon>Euteleostomi</taxon>
        <taxon>Actinopterygii</taxon>
        <taxon>Neopterygii</taxon>
        <taxon>Teleostei</taxon>
        <taxon>Neoteleostei</taxon>
        <taxon>Acanthomorphata</taxon>
        <taxon>Carangaria</taxon>
        <taxon>Pleuronectiformes</taxon>
        <taxon>Pleuronectoidei</taxon>
        <taxon>Scophthalmidae</taxon>
        <taxon>Scophthalmus</taxon>
    </lineage>
</organism>
<proteinExistence type="predicted"/>
<sequence>MKRKAPGRRAGGEETGERAAELDVMSQRCNPLKLYQLPDHHLINIRTKTKHIDTHNVQFLKWKMFKLSIRLSSRVNVTRQIHCCCYSSPAERASGSEILQDYLHLLNLILQPLVVGSDDLDQMNSTVFRVLHRLASEKTQLKVHSAE</sequence>
<protein>
    <submittedName>
        <fullName evidence="1">Uncharacterized protein</fullName>
    </submittedName>
</protein>
<dbReference type="EMBL" id="VEVO01000006">
    <property type="protein sequence ID" value="KAF0041460.1"/>
    <property type="molecule type" value="Genomic_DNA"/>
</dbReference>
<dbReference type="Proteomes" id="UP000438429">
    <property type="component" value="Unassembled WGS sequence"/>
</dbReference>
<dbReference type="AlphaFoldDB" id="A0A6A4TCB7"/>
<accession>A0A6A4TCB7</accession>
<name>A0A6A4TCB7_SCOMX</name>
<evidence type="ECO:0000313" key="1">
    <source>
        <dbReference type="EMBL" id="KAF0041460.1"/>
    </source>
</evidence>
<comment type="caution">
    <text evidence="1">The sequence shown here is derived from an EMBL/GenBank/DDBJ whole genome shotgun (WGS) entry which is preliminary data.</text>
</comment>
<gene>
    <name evidence="1" type="ORF">F2P81_007358</name>
</gene>
<reference evidence="1 2" key="1">
    <citation type="submission" date="2019-06" db="EMBL/GenBank/DDBJ databases">
        <title>Draft genomes of female and male turbot (Scophthalmus maximus).</title>
        <authorList>
            <person name="Xu H."/>
            <person name="Xu X.-W."/>
            <person name="Shao C."/>
            <person name="Chen S."/>
        </authorList>
    </citation>
    <scope>NUCLEOTIDE SEQUENCE [LARGE SCALE GENOMIC DNA]</scope>
    <source>
        <strain evidence="1">Ysfricsl-2016a</strain>
        <tissue evidence="1">Blood</tissue>
    </source>
</reference>